<dbReference type="CDD" id="cd00130">
    <property type="entry name" value="PAS"/>
    <property type="match status" value="3"/>
</dbReference>
<dbReference type="SUPFAM" id="SSF55874">
    <property type="entry name" value="ATPase domain of HSP90 chaperone/DNA topoisomerase II/histidine kinase"/>
    <property type="match status" value="1"/>
</dbReference>
<evidence type="ECO:0000256" key="6">
    <source>
        <dbReference type="ARBA" id="ARBA00022777"/>
    </source>
</evidence>
<dbReference type="SUPFAM" id="SSF47384">
    <property type="entry name" value="Homodimeric domain of signal transducing histidine kinase"/>
    <property type="match status" value="1"/>
</dbReference>
<dbReference type="RefSeq" id="WP_084554407.1">
    <property type="nucleotide sequence ID" value="NZ_FRFE01000037.1"/>
</dbReference>
<feature type="domain" description="PAS" evidence="12">
    <location>
        <begin position="268"/>
        <end position="331"/>
    </location>
</feature>
<dbReference type="AlphaFoldDB" id="A0A1M7YJ44"/>
<dbReference type="InterPro" id="IPR036097">
    <property type="entry name" value="HisK_dim/P_sf"/>
</dbReference>
<feature type="domain" description="PAC" evidence="13">
    <location>
        <begin position="217"/>
        <end position="267"/>
    </location>
</feature>
<feature type="domain" description="PAS" evidence="12">
    <location>
        <begin position="139"/>
        <end position="193"/>
    </location>
</feature>
<dbReference type="Pfam" id="PF13426">
    <property type="entry name" value="PAS_9"/>
    <property type="match status" value="2"/>
</dbReference>
<dbReference type="Proteomes" id="UP000184603">
    <property type="component" value="Unassembled WGS sequence"/>
</dbReference>
<keyword evidence="6" id="KW-0418">Kinase</keyword>
<reference evidence="14 15" key="1">
    <citation type="submission" date="2016-12" db="EMBL/GenBank/DDBJ databases">
        <authorList>
            <person name="Song W.-J."/>
            <person name="Kurnit D.M."/>
        </authorList>
    </citation>
    <scope>NUCLEOTIDE SEQUENCE [LARGE SCALE GENOMIC DNA]</scope>
    <source>
        <strain evidence="14 15">DSM 18488</strain>
    </source>
</reference>
<keyword evidence="7" id="KW-0067">ATP-binding</keyword>
<gene>
    <name evidence="14" type="ORF">SAMN02745220_04617</name>
</gene>
<evidence type="ECO:0000256" key="9">
    <source>
        <dbReference type="PROSITE-ProRule" id="PRU00169"/>
    </source>
</evidence>
<dbReference type="InterPro" id="IPR011006">
    <property type="entry name" value="CheY-like_superfamily"/>
</dbReference>
<dbReference type="SMART" id="SM00091">
    <property type="entry name" value="PAS"/>
    <property type="match status" value="3"/>
</dbReference>
<dbReference type="Pfam" id="PF00512">
    <property type="entry name" value="HisKA"/>
    <property type="match status" value="1"/>
</dbReference>
<dbReference type="CDD" id="cd00082">
    <property type="entry name" value="HisKA"/>
    <property type="match status" value="1"/>
</dbReference>
<evidence type="ECO:0000313" key="14">
    <source>
        <dbReference type="EMBL" id="SHO52548.1"/>
    </source>
</evidence>
<keyword evidence="8" id="KW-0902">Two-component regulatory system</keyword>
<accession>A0A1M7YJ44</accession>
<evidence type="ECO:0000259" key="10">
    <source>
        <dbReference type="PROSITE" id="PS50109"/>
    </source>
</evidence>
<dbReference type="Pfam" id="PF02518">
    <property type="entry name" value="HATPase_c"/>
    <property type="match status" value="1"/>
</dbReference>
<dbReference type="PRINTS" id="PR00344">
    <property type="entry name" value="BCTRLSENSOR"/>
</dbReference>
<dbReference type="Pfam" id="PF00072">
    <property type="entry name" value="Response_reg"/>
    <property type="match status" value="1"/>
</dbReference>
<dbReference type="SMART" id="SM00387">
    <property type="entry name" value="HATPase_c"/>
    <property type="match status" value="1"/>
</dbReference>
<dbReference type="InterPro" id="IPR005467">
    <property type="entry name" value="His_kinase_dom"/>
</dbReference>
<organism evidence="14 15">
    <name type="scientific">Desulfopila aestuarii DSM 18488</name>
    <dbReference type="NCBI Taxonomy" id="1121416"/>
    <lineage>
        <taxon>Bacteria</taxon>
        <taxon>Pseudomonadati</taxon>
        <taxon>Thermodesulfobacteriota</taxon>
        <taxon>Desulfobulbia</taxon>
        <taxon>Desulfobulbales</taxon>
        <taxon>Desulfocapsaceae</taxon>
        <taxon>Desulfopila</taxon>
    </lineage>
</organism>
<evidence type="ECO:0000259" key="11">
    <source>
        <dbReference type="PROSITE" id="PS50110"/>
    </source>
</evidence>
<dbReference type="EC" id="2.7.13.3" evidence="2"/>
<dbReference type="InterPro" id="IPR000014">
    <property type="entry name" value="PAS"/>
</dbReference>
<dbReference type="GO" id="GO:0000155">
    <property type="term" value="F:phosphorelay sensor kinase activity"/>
    <property type="evidence" value="ECO:0007669"/>
    <property type="project" value="InterPro"/>
</dbReference>
<evidence type="ECO:0000256" key="1">
    <source>
        <dbReference type="ARBA" id="ARBA00000085"/>
    </source>
</evidence>
<dbReference type="EMBL" id="FRFE01000037">
    <property type="protein sequence ID" value="SHO52548.1"/>
    <property type="molecule type" value="Genomic_DNA"/>
</dbReference>
<keyword evidence="15" id="KW-1185">Reference proteome</keyword>
<dbReference type="InterPro" id="IPR003661">
    <property type="entry name" value="HisK_dim/P_dom"/>
</dbReference>
<dbReference type="InterPro" id="IPR001610">
    <property type="entry name" value="PAC"/>
</dbReference>
<evidence type="ECO:0000256" key="3">
    <source>
        <dbReference type="ARBA" id="ARBA00022553"/>
    </source>
</evidence>
<dbReference type="SMART" id="SM00448">
    <property type="entry name" value="REC"/>
    <property type="match status" value="1"/>
</dbReference>
<evidence type="ECO:0000313" key="15">
    <source>
        <dbReference type="Proteomes" id="UP000184603"/>
    </source>
</evidence>
<sequence length="767" mass="86078">MEIKQHQEGTETLKQCMNNYHSIFENAIESIVVWDDDYHILKANPSTSSCFGYSFEELSKMQINQLETGEEAQEIPERVKSVLEHGQAVYETVLQHKNKTNIHVAVSLSRITWDDREAFCSIYHHIAKTKQDNELLNESEARFRAITDSTKDAIIMMDENGLISLWNPAAEKLFGYTDSDVRGKNLHTLLAPSRYHQQYAKAFRKFQQTGEGNAINSTLDLQACHRDGHEISIELSLSSLHVLDTWHTIGIVRDITERKIAEEKLRESEERFRALHDASFGGIAIHDQGVIIDCNQGLSEITGYSRDELIGMDGLRLIAPNWRSMVKEKIRLGHEATYDVEGLRKDGSTYPLSIRGSNIPYKGHEVRVTEFRDITERRQVEEERKRLEDQLMQVQKMEAIGTLAGGVAHDFNNILSAILGNVDLARNLTPTTSPVAKLLDKALTAIQRATLLVSQILAFSRQEDTKRQLLRVSPIIEEAIKLLRPLLPSTIDIIQQVEDDTETILADPTQIHQILMNLCTNAFHVMELSGGTLTISLKSTELSSEDLQQHPIMNHGRFVIITVGDTGPGIAPEVRERIFDPYFTTKEVGKGTGMGLAIVHGIVKSYDGFITVESELGEGTRFHIHLPAVEQTAPSLEVEEHTVTGGNERILLVDDEEIVADMSRSMLEHLGYKVTVFTNSVEAFSVFQQAPLLFDVVITDQTMPAMTGFELAQRMLTIRPDMPIIICTGYSKTLSEEKAQALGIRGFAMKPLAIKDISTLIRKVLDG</sequence>
<feature type="domain" description="Response regulatory" evidence="11">
    <location>
        <begin position="649"/>
        <end position="765"/>
    </location>
</feature>
<dbReference type="NCBIfam" id="TIGR00229">
    <property type="entry name" value="sensory_box"/>
    <property type="match status" value="3"/>
</dbReference>
<keyword evidence="4" id="KW-0808">Transferase</keyword>
<evidence type="ECO:0000256" key="2">
    <source>
        <dbReference type="ARBA" id="ARBA00012438"/>
    </source>
</evidence>
<dbReference type="PROSITE" id="PS50113">
    <property type="entry name" value="PAC"/>
    <property type="match status" value="1"/>
</dbReference>
<evidence type="ECO:0000259" key="13">
    <source>
        <dbReference type="PROSITE" id="PS50113"/>
    </source>
</evidence>
<dbReference type="SMART" id="SM00388">
    <property type="entry name" value="HisKA"/>
    <property type="match status" value="1"/>
</dbReference>
<dbReference type="GO" id="GO:0005524">
    <property type="term" value="F:ATP binding"/>
    <property type="evidence" value="ECO:0007669"/>
    <property type="project" value="UniProtKB-KW"/>
</dbReference>
<dbReference type="InterPro" id="IPR004358">
    <property type="entry name" value="Sig_transdc_His_kin-like_C"/>
</dbReference>
<dbReference type="CDD" id="cd00156">
    <property type="entry name" value="REC"/>
    <property type="match status" value="1"/>
</dbReference>
<dbReference type="PANTHER" id="PTHR43065">
    <property type="entry name" value="SENSOR HISTIDINE KINASE"/>
    <property type="match status" value="1"/>
</dbReference>
<dbReference type="PROSITE" id="PS50112">
    <property type="entry name" value="PAS"/>
    <property type="match status" value="3"/>
</dbReference>
<keyword evidence="3 9" id="KW-0597">Phosphoprotein</keyword>
<dbReference type="Gene3D" id="1.10.287.130">
    <property type="match status" value="1"/>
</dbReference>
<dbReference type="Gene3D" id="3.30.450.20">
    <property type="entry name" value="PAS domain"/>
    <property type="match status" value="3"/>
</dbReference>
<evidence type="ECO:0000256" key="4">
    <source>
        <dbReference type="ARBA" id="ARBA00022679"/>
    </source>
</evidence>
<evidence type="ECO:0000256" key="8">
    <source>
        <dbReference type="ARBA" id="ARBA00023012"/>
    </source>
</evidence>
<feature type="domain" description="PAS" evidence="12">
    <location>
        <begin position="16"/>
        <end position="86"/>
    </location>
</feature>
<dbReference type="SMART" id="SM00086">
    <property type="entry name" value="PAC"/>
    <property type="match status" value="2"/>
</dbReference>
<dbReference type="OrthoDB" id="5409321at2"/>
<feature type="domain" description="Histidine kinase" evidence="10">
    <location>
        <begin position="406"/>
        <end position="630"/>
    </location>
</feature>
<dbReference type="Gene3D" id="3.30.565.10">
    <property type="entry name" value="Histidine kinase-like ATPase, C-terminal domain"/>
    <property type="match status" value="1"/>
</dbReference>
<dbReference type="STRING" id="1121416.SAMN02745220_04617"/>
<dbReference type="PROSITE" id="PS50110">
    <property type="entry name" value="RESPONSE_REGULATORY"/>
    <property type="match status" value="1"/>
</dbReference>
<dbReference type="InterPro" id="IPR003594">
    <property type="entry name" value="HATPase_dom"/>
</dbReference>
<feature type="modified residue" description="4-aspartylphosphate" evidence="9">
    <location>
        <position position="700"/>
    </location>
</feature>
<dbReference type="Gene3D" id="3.40.50.2300">
    <property type="match status" value="1"/>
</dbReference>
<evidence type="ECO:0000256" key="5">
    <source>
        <dbReference type="ARBA" id="ARBA00022741"/>
    </source>
</evidence>
<dbReference type="InterPro" id="IPR013767">
    <property type="entry name" value="PAS_fold"/>
</dbReference>
<dbReference type="InterPro" id="IPR035965">
    <property type="entry name" value="PAS-like_dom_sf"/>
</dbReference>
<dbReference type="Pfam" id="PF00989">
    <property type="entry name" value="PAS"/>
    <property type="match status" value="1"/>
</dbReference>
<comment type="catalytic activity">
    <reaction evidence="1">
        <text>ATP + protein L-histidine = ADP + protein N-phospho-L-histidine.</text>
        <dbReference type="EC" id="2.7.13.3"/>
    </reaction>
</comment>
<dbReference type="GO" id="GO:0006355">
    <property type="term" value="P:regulation of DNA-templated transcription"/>
    <property type="evidence" value="ECO:0007669"/>
    <property type="project" value="InterPro"/>
</dbReference>
<dbReference type="InterPro" id="IPR000700">
    <property type="entry name" value="PAS-assoc_C"/>
</dbReference>
<name>A0A1M7YJ44_9BACT</name>
<dbReference type="SUPFAM" id="SSF52172">
    <property type="entry name" value="CheY-like"/>
    <property type="match status" value="1"/>
</dbReference>
<evidence type="ECO:0000256" key="7">
    <source>
        <dbReference type="ARBA" id="ARBA00022840"/>
    </source>
</evidence>
<evidence type="ECO:0000259" key="12">
    <source>
        <dbReference type="PROSITE" id="PS50112"/>
    </source>
</evidence>
<proteinExistence type="predicted"/>
<dbReference type="PANTHER" id="PTHR43065:SF46">
    <property type="entry name" value="C4-DICARBOXYLATE TRANSPORT SENSOR PROTEIN DCTB"/>
    <property type="match status" value="1"/>
</dbReference>
<dbReference type="PROSITE" id="PS50109">
    <property type="entry name" value="HIS_KIN"/>
    <property type="match status" value="1"/>
</dbReference>
<protein>
    <recommendedName>
        <fullName evidence="2">histidine kinase</fullName>
        <ecNumber evidence="2">2.7.13.3</ecNumber>
    </recommendedName>
</protein>
<dbReference type="InterPro" id="IPR001789">
    <property type="entry name" value="Sig_transdc_resp-reg_receiver"/>
</dbReference>
<keyword evidence="5" id="KW-0547">Nucleotide-binding</keyword>
<dbReference type="InterPro" id="IPR036890">
    <property type="entry name" value="HATPase_C_sf"/>
</dbReference>
<dbReference type="SUPFAM" id="SSF55785">
    <property type="entry name" value="PYP-like sensor domain (PAS domain)"/>
    <property type="match status" value="3"/>
</dbReference>